<evidence type="ECO:0000256" key="2">
    <source>
        <dbReference type="ARBA" id="ARBA00022801"/>
    </source>
</evidence>
<evidence type="ECO:0000313" key="5">
    <source>
        <dbReference type="Proteomes" id="UP001519343"/>
    </source>
</evidence>
<dbReference type="InterPro" id="IPR009206">
    <property type="entry name" value="Nucleotidase_putative"/>
</dbReference>
<dbReference type="SUPFAM" id="SSF56784">
    <property type="entry name" value="HAD-like"/>
    <property type="match status" value="1"/>
</dbReference>
<dbReference type="InterPro" id="IPR036412">
    <property type="entry name" value="HAD-like_sf"/>
</dbReference>
<keyword evidence="2 3" id="KW-0378">Hydrolase</keyword>
<dbReference type="PANTHER" id="PTHR35134:SF2">
    <property type="entry name" value="NUCLEOTIDASE YQFW-RELATED"/>
    <property type="match status" value="1"/>
</dbReference>
<comment type="similarity">
    <text evidence="1 3">Belongs to the 5'(3')-deoxyribonucleotidase family.</text>
</comment>
<dbReference type="EMBL" id="JAGGKT010000023">
    <property type="protein sequence ID" value="MBP1934600.1"/>
    <property type="molecule type" value="Genomic_DNA"/>
</dbReference>
<dbReference type="RefSeq" id="WP_209812588.1">
    <property type="nucleotide sequence ID" value="NZ_JAGGKT010000023.1"/>
</dbReference>
<name>A0ABS4GXK7_9BACL</name>
<dbReference type="InterPro" id="IPR052419">
    <property type="entry name" value="5_3-deoxyribonucleotidase-like"/>
</dbReference>
<keyword evidence="5" id="KW-1185">Reference proteome</keyword>
<organism evidence="4 5">
    <name type="scientific">Ammoniphilus resinae</name>
    <dbReference type="NCBI Taxonomy" id="861532"/>
    <lineage>
        <taxon>Bacteria</taxon>
        <taxon>Bacillati</taxon>
        <taxon>Bacillota</taxon>
        <taxon>Bacilli</taxon>
        <taxon>Bacillales</taxon>
        <taxon>Paenibacillaceae</taxon>
        <taxon>Aneurinibacillus group</taxon>
        <taxon>Ammoniphilus</taxon>
    </lineage>
</organism>
<protein>
    <recommendedName>
        <fullName evidence="3">Nucleotidase</fullName>
        <ecNumber evidence="3">3.1.3.-</ecNumber>
    </recommendedName>
</protein>
<proteinExistence type="inferred from homology"/>
<dbReference type="Gene3D" id="3.40.50.1000">
    <property type="entry name" value="HAD superfamily/HAD-like"/>
    <property type="match status" value="1"/>
</dbReference>
<evidence type="ECO:0000256" key="3">
    <source>
        <dbReference type="PIRNR" id="PIRNR021362"/>
    </source>
</evidence>
<comment type="caution">
    <text evidence="4">The sequence shown here is derived from an EMBL/GenBank/DDBJ whole genome shotgun (WGS) entry which is preliminary data.</text>
</comment>
<reference evidence="4 5" key="1">
    <citation type="submission" date="2021-03" db="EMBL/GenBank/DDBJ databases">
        <title>Genomic Encyclopedia of Type Strains, Phase IV (KMG-IV): sequencing the most valuable type-strain genomes for metagenomic binning, comparative biology and taxonomic classification.</title>
        <authorList>
            <person name="Goeker M."/>
        </authorList>
    </citation>
    <scope>NUCLEOTIDE SEQUENCE [LARGE SCALE GENOMIC DNA]</scope>
    <source>
        <strain evidence="4 5">DSM 24738</strain>
    </source>
</reference>
<sequence length="192" mass="22829">MNKINIGIDIDGTLTEYHSFLPYLNNLLGTKVTPEQLTQYDLHEIFGMDYEDFVAVFDEHSVPIYKTSIPRVCAKEHLQWFDRQFNIVYITARYKDYMELTKDWLTTNGFPKRQLVCTGSHDKLQALQEYQVGLMVEDRLENALEIWDKLQVPVYLLDTPYNQAKLPEGIVRVQDWHDIRKQIHHHFKIKER</sequence>
<dbReference type="Proteomes" id="UP001519343">
    <property type="component" value="Unassembled WGS sequence"/>
</dbReference>
<dbReference type="PIRSF" id="PIRSF021362">
    <property type="entry name" value="UCP021362_HAD"/>
    <property type="match status" value="1"/>
</dbReference>
<dbReference type="EC" id="3.1.3.-" evidence="3"/>
<evidence type="ECO:0000313" key="4">
    <source>
        <dbReference type="EMBL" id="MBP1934600.1"/>
    </source>
</evidence>
<evidence type="ECO:0000256" key="1">
    <source>
        <dbReference type="ARBA" id="ARBA00009589"/>
    </source>
</evidence>
<dbReference type="InterPro" id="IPR023214">
    <property type="entry name" value="HAD_sf"/>
</dbReference>
<dbReference type="PANTHER" id="PTHR35134">
    <property type="entry name" value="NUCLEOTIDASE YQFW-RELATED"/>
    <property type="match status" value="1"/>
</dbReference>
<accession>A0ABS4GXK7</accession>
<gene>
    <name evidence="4" type="ORF">J2Z37_004620</name>
</gene>